<name>A0AA96LJ65_9BACL</name>
<dbReference type="Pfam" id="PF13602">
    <property type="entry name" value="ADH_zinc_N_2"/>
    <property type="match status" value="1"/>
</dbReference>
<dbReference type="InterPro" id="IPR036291">
    <property type="entry name" value="NAD(P)-bd_dom_sf"/>
</dbReference>
<accession>A0AA96LJ65</accession>
<dbReference type="PANTHER" id="PTHR11695">
    <property type="entry name" value="ALCOHOL DEHYDROGENASE RELATED"/>
    <property type="match status" value="1"/>
</dbReference>
<dbReference type="GO" id="GO:0008270">
    <property type="term" value="F:zinc ion binding"/>
    <property type="evidence" value="ECO:0007669"/>
    <property type="project" value="InterPro"/>
</dbReference>
<dbReference type="SMART" id="SM00829">
    <property type="entry name" value="PKS_ER"/>
    <property type="match status" value="1"/>
</dbReference>
<dbReference type="Gene3D" id="3.90.180.10">
    <property type="entry name" value="Medium-chain alcohol dehydrogenases, catalytic domain"/>
    <property type="match status" value="1"/>
</dbReference>
<feature type="domain" description="Enoyl reductase (ER)" evidence="2">
    <location>
        <begin position="1"/>
        <end position="197"/>
    </location>
</feature>
<dbReference type="InterPro" id="IPR002364">
    <property type="entry name" value="Quin_OxRdtase/zeta-crystal_CS"/>
</dbReference>
<dbReference type="InterPro" id="IPR020843">
    <property type="entry name" value="ER"/>
</dbReference>
<dbReference type="Proteomes" id="UP001305702">
    <property type="component" value="Chromosome"/>
</dbReference>
<gene>
    <name evidence="3" type="ORF">MJA45_18350</name>
</gene>
<evidence type="ECO:0000259" key="2">
    <source>
        <dbReference type="SMART" id="SM00829"/>
    </source>
</evidence>
<evidence type="ECO:0000256" key="1">
    <source>
        <dbReference type="ARBA" id="ARBA00023002"/>
    </source>
</evidence>
<dbReference type="KEGG" id="paun:MJA45_18350"/>
<keyword evidence="4" id="KW-1185">Reference proteome</keyword>
<dbReference type="RefSeq" id="WP_315608053.1">
    <property type="nucleotide sequence ID" value="NZ_CP130318.1"/>
</dbReference>
<sequence length="201" mass="21194">MALKPYSISFDEAATISGGAATAWQALIHDGGLQAGERVLIHGAAGGVGLFAVQFAKWKGAHVIGTASAANVDFVRSLGADIVIDYSSTSFEQVVQDVDLVLDTVGGETLERSWAVIKSGGTLISLLEQPSLEKAQELGIRALKPSRLSTSEDLKAIVQLMEEGIVKTIIAGTFPLYEAGLAHEMSQRGHGRGRIVLHVSD</sequence>
<dbReference type="PANTHER" id="PTHR11695:SF294">
    <property type="entry name" value="RETICULON-4-INTERACTING PROTEIN 1, MITOCHONDRIAL"/>
    <property type="match status" value="1"/>
</dbReference>
<dbReference type="PROSITE" id="PS01162">
    <property type="entry name" value="QOR_ZETA_CRYSTAL"/>
    <property type="match status" value="1"/>
</dbReference>
<proteinExistence type="predicted"/>
<dbReference type="Gene3D" id="3.40.50.720">
    <property type="entry name" value="NAD(P)-binding Rossmann-like Domain"/>
    <property type="match status" value="1"/>
</dbReference>
<keyword evidence="1 3" id="KW-0560">Oxidoreductase</keyword>
<dbReference type="EMBL" id="CP130318">
    <property type="protein sequence ID" value="WNQ14280.1"/>
    <property type="molecule type" value="Genomic_DNA"/>
</dbReference>
<dbReference type="SUPFAM" id="SSF51735">
    <property type="entry name" value="NAD(P)-binding Rossmann-fold domains"/>
    <property type="match status" value="1"/>
</dbReference>
<dbReference type="AlphaFoldDB" id="A0AA96LJ65"/>
<dbReference type="GO" id="GO:0016491">
    <property type="term" value="F:oxidoreductase activity"/>
    <property type="evidence" value="ECO:0007669"/>
    <property type="project" value="UniProtKB-KW"/>
</dbReference>
<dbReference type="InterPro" id="IPR050700">
    <property type="entry name" value="YIM1/Zinc_Alcohol_DH_Fams"/>
</dbReference>
<dbReference type="EC" id="1.-.-.-" evidence="3"/>
<organism evidence="3 4">
    <name type="scientific">Paenibacillus aurantius</name>
    <dbReference type="NCBI Taxonomy" id="2918900"/>
    <lineage>
        <taxon>Bacteria</taxon>
        <taxon>Bacillati</taxon>
        <taxon>Bacillota</taxon>
        <taxon>Bacilli</taxon>
        <taxon>Bacillales</taxon>
        <taxon>Paenibacillaceae</taxon>
        <taxon>Paenibacillus</taxon>
    </lineage>
</organism>
<dbReference type="CDD" id="cd05289">
    <property type="entry name" value="MDR_like_2"/>
    <property type="match status" value="1"/>
</dbReference>
<protein>
    <submittedName>
        <fullName evidence="3">NADP-dependent oxidoreductase</fullName>
        <ecNumber evidence="3">1.-.-.-</ecNumber>
    </submittedName>
</protein>
<evidence type="ECO:0000313" key="4">
    <source>
        <dbReference type="Proteomes" id="UP001305702"/>
    </source>
</evidence>
<reference evidence="3 4" key="1">
    <citation type="submission" date="2022-02" db="EMBL/GenBank/DDBJ databases">
        <title>Paenibacillus sp. MBLB1776 Whole Genome Shotgun Sequencing.</title>
        <authorList>
            <person name="Hwang C.Y."/>
            <person name="Cho E.-S."/>
            <person name="Seo M.-J."/>
        </authorList>
    </citation>
    <scope>NUCLEOTIDE SEQUENCE [LARGE SCALE GENOMIC DNA]</scope>
    <source>
        <strain evidence="3 4">MBLB1776</strain>
    </source>
</reference>
<evidence type="ECO:0000313" key="3">
    <source>
        <dbReference type="EMBL" id="WNQ14280.1"/>
    </source>
</evidence>